<proteinExistence type="predicted"/>
<keyword evidence="2" id="KW-1185">Reference proteome</keyword>
<dbReference type="Proteomes" id="UP000825258">
    <property type="component" value="Chromosome"/>
</dbReference>
<sequence>MVSISNIGKKKIGKLVVFYHFLFDKKTVLEDKISYKGKKYVFIRIKIRISTYRKIL</sequence>
<gene>
    <name evidence="1" type="ORF">KK2020170_11660</name>
</gene>
<evidence type="ECO:0000313" key="1">
    <source>
        <dbReference type="EMBL" id="BCY28298.1"/>
    </source>
</evidence>
<organism evidence="1 2">
    <name type="scientific">Flavobacterium okayamense</name>
    <dbReference type="NCBI Taxonomy" id="2830782"/>
    <lineage>
        <taxon>Bacteria</taxon>
        <taxon>Pseudomonadati</taxon>
        <taxon>Bacteroidota</taxon>
        <taxon>Flavobacteriia</taxon>
        <taxon>Flavobacteriales</taxon>
        <taxon>Flavobacteriaceae</taxon>
        <taxon>Flavobacterium</taxon>
    </lineage>
</organism>
<reference evidence="1 2" key="1">
    <citation type="submission" date="2021-06" db="EMBL/GenBank/DDBJ databases">
        <title>Whole genome sequences of Flavobacterium sp. KK2020170 and assembly.</title>
        <authorList>
            <person name="Kitahara K."/>
            <person name="Miyoshi S."/>
            <person name="Uesaka K."/>
        </authorList>
    </citation>
    <scope>NUCLEOTIDE SEQUENCE [LARGE SCALE GENOMIC DNA]</scope>
    <source>
        <strain evidence="1 2">KK2020170</strain>
    </source>
</reference>
<accession>A0ABM7S688</accession>
<protein>
    <submittedName>
        <fullName evidence="1">Uncharacterized protein</fullName>
    </submittedName>
</protein>
<name>A0ABM7S688_9FLAO</name>
<dbReference type="EMBL" id="AP024749">
    <property type="protein sequence ID" value="BCY28298.1"/>
    <property type="molecule type" value="Genomic_DNA"/>
</dbReference>
<evidence type="ECO:0000313" key="2">
    <source>
        <dbReference type="Proteomes" id="UP000825258"/>
    </source>
</evidence>